<name>A0A4U5LYL7_STECR</name>
<dbReference type="PROSITE" id="PS50829">
    <property type="entry name" value="GYF"/>
    <property type="match status" value="1"/>
</dbReference>
<dbReference type="EMBL" id="AZBU02000011">
    <property type="protein sequence ID" value="TKR61376.1"/>
    <property type="molecule type" value="Genomic_DNA"/>
</dbReference>
<dbReference type="AlphaFoldDB" id="A0A4U5LYL7"/>
<feature type="region of interest" description="Disordered" evidence="1">
    <location>
        <begin position="75"/>
        <end position="98"/>
    </location>
</feature>
<dbReference type="SMART" id="SM00444">
    <property type="entry name" value="GYF"/>
    <property type="match status" value="1"/>
</dbReference>
<feature type="region of interest" description="Disordered" evidence="1">
    <location>
        <begin position="167"/>
        <end position="222"/>
    </location>
</feature>
<proteinExistence type="predicted"/>
<protein>
    <recommendedName>
        <fullName evidence="2">GYF domain-containing protein</fullName>
    </recommendedName>
</protein>
<reference evidence="3 4" key="2">
    <citation type="journal article" date="2019" name="G3 (Bethesda)">
        <title>Hybrid Assembly of the Genome of the Entomopathogenic Nematode Steinernema carpocapsae Identifies the X-Chromosome.</title>
        <authorList>
            <person name="Serra L."/>
            <person name="Macchietto M."/>
            <person name="Macias-Munoz A."/>
            <person name="McGill C.J."/>
            <person name="Rodriguez I.M."/>
            <person name="Rodriguez B."/>
            <person name="Murad R."/>
            <person name="Mortazavi A."/>
        </authorList>
    </citation>
    <scope>NUCLEOTIDE SEQUENCE [LARGE SCALE GENOMIC DNA]</scope>
    <source>
        <strain evidence="3 4">ALL</strain>
    </source>
</reference>
<evidence type="ECO:0000259" key="2">
    <source>
        <dbReference type="PROSITE" id="PS50829"/>
    </source>
</evidence>
<sequence>MTVNDNGVQWFYKSPNDDEHGPFTGKEMMDWLEGGYFHDKLLIRTQHEREHHTLRQFTQALGSCPFLSDVRTYPASEGSPMGAENGSPPMPYPPQHPKSAQELTERQRHFMQMAAVAMRLQNQPPPNVVQPAAPMMYSSAPPTYPVHHPVYPQMMAPPHTMTPYGMPMMPSHTPSQVSYMGGNSRPPSEPENGFRSGETPASNASEPRSDESQNVKDTKGTSTEARCLADVGTDPILFKGDAQCQTEPIKISLGTASELLSKIFGQDVLIEMEEPKA</sequence>
<organism evidence="3 4">
    <name type="scientific">Steinernema carpocapsae</name>
    <name type="common">Entomopathogenic nematode</name>
    <dbReference type="NCBI Taxonomy" id="34508"/>
    <lineage>
        <taxon>Eukaryota</taxon>
        <taxon>Metazoa</taxon>
        <taxon>Ecdysozoa</taxon>
        <taxon>Nematoda</taxon>
        <taxon>Chromadorea</taxon>
        <taxon>Rhabditida</taxon>
        <taxon>Tylenchina</taxon>
        <taxon>Panagrolaimomorpha</taxon>
        <taxon>Strongyloidoidea</taxon>
        <taxon>Steinernematidae</taxon>
        <taxon>Steinernema</taxon>
    </lineage>
</organism>
<gene>
    <name evidence="3" type="ORF">L596_028494</name>
</gene>
<feature type="compositionally biased region" description="Basic and acidic residues" evidence="1">
    <location>
        <begin position="207"/>
        <end position="219"/>
    </location>
</feature>
<comment type="caution">
    <text evidence="3">The sequence shown here is derived from an EMBL/GenBank/DDBJ whole genome shotgun (WGS) entry which is preliminary data.</text>
</comment>
<evidence type="ECO:0000313" key="3">
    <source>
        <dbReference type="EMBL" id="TKR61376.1"/>
    </source>
</evidence>
<keyword evidence="4" id="KW-1185">Reference proteome</keyword>
<dbReference type="SUPFAM" id="SSF55277">
    <property type="entry name" value="GYF domain"/>
    <property type="match status" value="1"/>
</dbReference>
<dbReference type="Gene3D" id="3.30.1490.40">
    <property type="match status" value="1"/>
</dbReference>
<reference evidence="3 4" key="1">
    <citation type="journal article" date="2015" name="Genome Biol.">
        <title>Comparative genomics of Steinernema reveals deeply conserved gene regulatory networks.</title>
        <authorList>
            <person name="Dillman A.R."/>
            <person name="Macchietto M."/>
            <person name="Porter C.F."/>
            <person name="Rogers A."/>
            <person name="Williams B."/>
            <person name="Antoshechkin I."/>
            <person name="Lee M.M."/>
            <person name="Goodwin Z."/>
            <person name="Lu X."/>
            <person name="Lewis E.E."/>
            <person name="Goodrich-Blair H."/>
            <person name="Stock S.P."/>
            <person name="Adams B.J."/>
            <person name="Sternberg P.W."/>
            <person name="Mortazavi A."/>
        </authorList>
    </citation>
    <scope>NUCLEOTIDE SEQUENCE [LARGE SCALE GENOMIC DNA]</scope>
    <source>
        <strain evidence="3 4">ALL</strain>
    </source>
</reference>
<accession>A0A4U5LYL7</accession>
<dbReference type="InterPro" id="IPR003169">
    <property type="entry name" value="GYF"/>
</dbReference>
<dbReference type="Pfam" id="PF02213">
    <property type="entry name" value="GYF"/>
    <property type="match status" value="1"/>
</dbReference>
<dbReference type="Proteomes" id="UP000298663">
    <property type="component" value="Unassembled WGS sequence"/>
</dbReference>
<dbReference type="InterPro" id="IPR035445">
    <property type="entry name" value="GYF-like_dom_sf"/>
</dbReference>
<evidence type="ECO:0000256" key="1">
    <source>
        <dbReference type="SAM" id="MobiDB-lite"/>
    </source>
</evidence>
<dbReference type="OrthoDB" id="48509at2759"/>
<feature type="domain" description="GYF" evidence="2">
    <location>
        <begin position="7"/>
        <end position="62"/>
    </location>
</feature>
<evidence type="ECO:0000313" key="4">
    <source>
        <dbReference type="Proteomes" id="UP000298663"/>
    </source>
</evidence>
<dbReference type="STRING" id="34508.A0A4U5LYL7"/>